<keyword evidence="3" id="KW-0808">Transferase</keyword>
<feature type="compositionally biased region" description="Polar residues" evidence="1">
    <location>
        <begin position="219"/>
        <end position="231"/>
    </location>
</feature>
<evidence type="ECO:0000259" key="2">
    <source>
        <dbReference type="Pfam" id="PF00535"/>
    </source>
</evidence>
<dbReference type="Pfam" id="PF00535">
    <property type="entry name" value="Glycos_transf_2"/>
    <property type="match status" value="1"/>
</dbReference>
<keyword evidence="4" id="KW-1185">Reference proteome</keyword>
<dbReference type="GO" id="GO:0016740">
    <property type="term" value="F:transferase activity"/>
    <property type="evidence" value="ECO:0007669"/>
    <property type="project" value="UniProtKB-KW"/>
</dbReference>
<dbReference type="InterPro" id="IPR001173">
    <property type="entry name" value="Glyco_trans_2-like"/>
</dbReference>
<protein>
    <submittedName>
        <fullName evidence="3">Glycosyltransferase family 2 protein</fullName>
    </submittedName>
</protein>
<organism evidence="3 4">
    <name type="scientific">Sphaerisporangium album</name>
    <dbReference type="NCBI Taxonomy" id="509200"/>
    <lineage>
        <taxon>Bacteria</taxon>
        <taxon>Bacillati</taxon>
        <taxon>Actinomycetota</taxon>
        <taxon>Actinomycetes</taxon>
        <taxon>Streptosporangiales</taxon>
        <taxon>Streptosporangiaceae</taxon>
        <taxon>Sphaerisporangium</taxon>
    </lineage>
</organism>
<accession>A0A367FIK9</accession>
<dbReference type="Proteomes" id="UP000253094">
    <property type="component" value="Unassembled WGS sequence"/>
</dbReference>
<dbReference type="InterPro" id="IPR029044">
    <property type="entry name" value="Nucleotide-diphossugar_trans"/>
</dbReference>
<evidence type="ECO:0000313" key="3">
    <source>
        <dbReference type="EMBL" id="RCG30218.1"/>
    </source>
</evidence>
<comment type="caution">
    <text evidence="3">The sequence shown here is derived from an EMBL/GenBank/DDBJ whole genome shotgun (WGS) entry which is preliminary data.</text>
</comment>
<name>A0A367FIK9_9ACTN</name>
<sequence length="669" mass="70860">MTAALLPAETTARLTRAGAKIAVAVAGVDTDGLDALLPGLAYEVADVDTMGPAPWTRPDPPAVVIVARTPTDLRRAVTLGTALPSAPLTCVIIAEAPSWCDAPGLPLSPSLGRRLLRDLGVTRYGAKGWRVAARFSEPLPSGEVAAAVARSLGGHHLAGYALPMAGLAGPGLADWRPGDPNVAFADERGPAPDRSDVPTADLAVRATPPSGPAGLAGRATSSPEAPATSFSDGPGAAEEGWIDARVPVVDRPVDLTWARFGSPGGYRALRALEIEPDVIPPVDERSVNPRGFVKTPKQPMAEIVQRDGRWEIDLEGRTVVRVPASGGITDADVGRLRRARGLRFAWRPSHTGPIAAVRAVAGLAAAGIPLISDAPPPWAVDGLGADLAALPAGATENDLAGELRREEHSVRLRRLALGRHGTTARWRSMAARAGVPVPPPPPISVVMCTRRAELVPFALGQIARQRGVDLEVVLTLHGVPASAPEVRRAVRDFERPITVVEADASLPFGSVLNLAASRASGTFLSKWDDDDWYGPDHLADMALARAYSGAELVGAASEFFYLQQIDVTIRRDWTSETMSNHVAGGTFVVSRSAFEALGGFRPVARAVDVHFFQDLMRAGGAIYRTHGLGFVARRAARGGHTWQEPVGYFLARAKDQWRGFRPSRLMEAD</sequence>
<reference evidence="3 4" key="1">
    <citation type="submission" date="2018-06" db="EMBL/GenBank/DDBJ databases">
        <title>Sphaerisporangium craniellae sp. nov., isolated from a marine sponge in the South China Sea.</title>
        <authorList>
            <person name="Li L."/>
        </authorList>
    </citation>
    <scope>NUCLEOTIDE SEQUENCE [LARGE SCALE GENOMIC DNA]</scope>
    <source>
        <strain evidence="3 4">CCTCC AA 208026</strain>
    </source>
</reference>
<evidence type="ECO:0000256" key="1">
    <source>
        <dbReference type="SAM" id="MobiDB-lite"/>
    </source>
</evidence>
<feature type="domain" description="Glycosyltransferase 2-like" evidence="2">
    <location>
        <begin position="444"/>
        <end position="542"/>
    </location>
</feature>
<dbReference type="SUPFAM" id="SSF53448">
    <property type="entry name" value="Nucleotide-diphospho-sugar transferases"/>
    <property type="match status" value="1"/>
</dbReference>
<gene>
    <name evidence="3" type="ORF">DQ384_15825</name>
</gene>
<feature type="compositionally biased region" description="Basic and acidic residues" evidence="1">
    <location>
        <begin position="185"/>
        <end position="196"/>
    </location>
</feature>
<dbReference type="Gene3D" id="3.90.550.10">
    <property type="entry name" value="Spore Coat Polysaccharide Biosynthesis Protein SpsA, Chain A"/>
    <property type="match status" value="1"/>
</dbReference>
<dbReference type="EMBL" id="QOIL01000008">
    <property type="protein sequence ID" value="RCG30218.1"/>
    <property type="molecule type" value="Genomic_DNA"/>
</dbReference>
<dbReference type="CDD" id="cd00761">
    <property type="entry name" value="Glyco_tranf_GTA_type"/>
    <property type="match status" value="1"/>
</dbReference>
<dbReference type="AlphaFoldDB" id="A0A367FIK9"/>
<proteinExistence type="predicted"/>
<evidence type="ECO:0000313" key="4">
    <source>
        <dbReference type="Proteomes" id="UP000253094"/>
    </source>
</evidence>
<feature type="region of interest" description="Disordered" evidence="1">
    <location>
        <begin position="178"/>
        <end position="238"/>
    </location>
</feature>